<evidence type="ECO:0000313" key="2">
    <source>
        <dbReference type="EMBL" id="TWJ07050.1"/>
    </source>
</evidence>
<accession>A0A562UN53</accession>
<organism evidence="2 3">
    <name type="scientific">Altererythrobacter ishigakiensis</name>
    <dbReference type="NCBI Taxonomy" id="476157"/>
    <lineage>
        <taxon>Bacteria</taxon>
        <taxon>Pseudomonadati</taxon>
        <taxon>Pseudomonadota</taxon>
        <taxon>Alphaproteobacteria</taxon>
        <taxon>Sphingomonadales</taxon>
        <taxon>Erythrobacteraceae</taxon>
        <taxon>Altererythrobacter</taxon>
    </lineage>
</organism>
<comment type="caution">
    <text evidence="2">The sequence shown here is derived from an EMBL/GenBank/DDBJ whole genome shotgun (WGS) entry which is preliminary data.</text>
</comment>
<keyword evidence="3" id="KW-1185">Reference proteome</keyword>
<feature type="transmembrane region" description="Helical" evidence="1">
    <location>
        <begin position="71"/>
        <end position="88"/>
    </location>
</feature>
<dbReference type="RefSeq" id="WP_083984716.1">
    <property type="nucleotide sequence ID" value="NZ_CP015963.1"/>
</dbReference>
<gene>
    <name evidence="2" type="ORF">JN10_2598</name>
</gene>
<feature type="transmembrane region" description="Helical" evidence="1">
    <location>
        <begin position="6"/>
        <end position="24"/>
    </location>
</feature>
<evidence type="ECO:0000256" key="1">
    <source>
        <dbReference type="SAM" id="Phobius"/>
    </source>
</evidence>
<name>A0A562UN53_9SPHN</name>
<dbReference type="OrthoDB" id="7068404at2"/>
<protein>
    <submittedName>
        <fullName evidence="2">Uncharacterized protein</fullName>
    </submittedName>
</protein>
<dbReference type="AlphaFoldDB" id="A0A562UN53"/>
<feature type="transmembrane region" description="Helical" evidence="1">
    <location>
        <begin position="31"/>
        <end position="51"/>
    </location>
</feature>
<feature type="transmembrane region" description="Helical" evidence="1">
    <location>
        <begin position="100"/>
        <end position="121"/>
    </location>
</feature>
<dbReference type="Proteomes" id="UP000320547">
    <property type="component" value="Unassembled WGS sequence"/>
</dbReference>
<dbReference type="EMBL" id="VLLK01000002">
    <property type="protein sequence ID" value="TWJ07050.1"/>
    <property type="molecule type" value="Genomic_DNA"/>
</dbReference>
<keyword evidence="1" id="KW-0472">Membrane</keyword>
<reference evidence="2 3" key="1">
    <citation type="submission" date="2019-07" db="EMBL/GenBank/DDBJ databases">
        <title>Genomic Encyclopedia of Archaeal and Bacterial Type Strains, Phase II (KMG-II): from individual species to whole genera.</title>
        <authorList>
            <person name="Goeker M."/>
        </authorList>
    </citation>
    <scope>NUCLEOTIDE SEQUENCE [LARGE SCALE GENOMIC DNA]</scope>
    <source>
        <strain evidence="2 3">ATCC BAA-2084</strain>
    </source>
</reference>
<proteinExistence type="predicted"/>
<keyword evidence="1" id="KW-0812">Transmembrane</keyword>
<dbReference type="STRING" id="476157.GCA_001663155_01272"/>
<keyword evidence="1" id="KW-1133">Transmembrane helix</keyword>
<evidence type="ECO:0000313" key="3">
    <source>
        <dbReference type="Proteomes" id="UP000320547"/>
    </source>
</evidence>
<sequence>MDIFTILFLIGAALIVPIMISIVVRNQQIGSPTLAGAAALGFGAFTVITIASEGVEQVILNHTVNYWGTQVWYDLIIAASVALFFIAPRARAVGMNLWPWALFVALTASIGLLAMIGRLFWLEQRSTDHA</sequence>